<dbReference type="AlphaFoldDB" id="A0A7I4YR14"/>
<keyword evidence="1" id="KW-1185">Reference proteome</keyword>
<sequence>MSHCTMAKKLNQTTGTEEQLRDFDRSMAYSLSKRQVGYLKEAVRKTRFSTPSKPTEKEKLEEPLKTGVISSVLGWALTSDFRLG</sequence>
<accession>A0A7I4YR14</accession>
<organism evidence="1 2">
    <name type="scientific">Haemonchus contortus</name>
    <name type="common">Barber pole worm</name>
    <dbReference type="NCBI Taxonomy" id="6289"/>
    <lineage>
        <taxon>Eukaryota</taxon>
        <taxon>Metazoa</taxon>
        <taxon>Ecdysozoa</taxon>
        <taxon>Nematoda</taxon>
        <taxon>Chromadorea</taxon>
        <taxon>Rhabditida</taxon>
        <taxon>Rhabditina</taxon>
        <taxon>Rhabditomorpha</taxon>
        <taxon>Strongyloidea</taxon>
        <taxon>Trichostrongylidae</taxon>
        <taxon>Haemonchus</taxon>
    </lineage>
</organism>
<reference evidence="2" key="1">
    <citation type="submission" date="2020-12" db="UniProtKB">
        <authorList>
            <consortium name="WormBaseParasite"/>
        </authorList>
    </citation>
    <scope>IDENTIFICATION</scope>
    <source>
        <strain evidence="2">MHco3</strain>
    </source>
</reference>
<name>A0A7I4YR14_HAECO</name>
<evidence type="ECO:0000313" key="1">
    <source>
        <dbReference type="Proteomes" id="UP000025227"/>
    </source>
</evidence>
<dbReference type="Proteomes" id="UP000025227">
    <property type="component" value="Unplaced"/>
</dbReference>
<protein>
    <submittedName>
        <fullName evidence="2">Uncharacterized protein</fullName>
    </submittedName>
</protein>
<evidence type="ECO:0000313" key="2">
    <source>
        <dbReference type="WBParaSite" id="HCON_00133520-00001"/>
    </source>
</evidence>
<dbReference type="WBParaSite" id="HCON_00133520-00001">
    <property type="protein sequence ID" value="HCON_00133520-00001"/>
    <property type="gene ID" value="HCON_00133520"/>
</dbReference>
<proteinExistence type="predicted"/>